<sequence>MDFSLSEEQRLLKETVDRLVRDRYGFEARQAAAASEQGFSRAMWATFAELGLLAVPFPEAVGGLGGGGVDLMVVAEAFGRGLVVEPYLATVVLGGSLVELAGSDEQKAHILGHVVAGEKLLAFAHGEPDGRYDLAHVGTRAEESGDGWRLTGRKSVVINGDAADTLIVSARTAGGTGDEAGIGLFLVASDAAGLTVHGNPTIDGGRSAEVVLDGVAAEPLGEPGAAFPAIEAAVARGIAALCAEAVGAMEVACETTLDYLKTRKQFGRPIGSFQALQHRMVDMRTELEQARSMAILAAAKLGADRVERERTVSAAKVTIGRAAHHVAEEAIQLHGGIAMTWEYALSHYAKRLVMIDHLLGDVDFHTERFIALTDGTAA</sequence>
<comment type="similarity">
    <text evidence="2 6">Belongs to the acyl-CoA dehydrogenase family.</text>
</comment>
<dbReference type="AlphaFoldDB" id="A0A919CQD1"/>
<reference evidence="10" key="1">
    <citation type="journal article" date="2014" name="Int. J. Syst. Evol. Microbiol.">
        <title>Complete genome sequence of Corynebacterium casei LMG S-19264T (=DSM 44701T), isolated from a smear-ripened cheese.</title>
        <authorList>
            <consortium name="US DOE Joint Genome Institute (JGI-PGF)"/>
            <person name="Walter F."/>
            <person name="Albersmeier A."/>
            <person name="Kalinowski J."/>
            <person name="Ruckert C."/>
        </authorList>
    </citation>
    <scope>NUCLEOTIDE SEQUENCE</scope>
    <source>
        <strain evidence="10">KCTC 42651</strain>
    </source>
</reference>
<evidence type="ECO:0000313" key="11">
    <source>
        <dbReference type="Proteomes" id="UP000630353"/>
    </source>
</evidence>
<dbReference type="GO" id="GO:0003995">
    <property type="term" value="F:acyl-CoA dehydrogenase activity"/>
    <property type="evidence" value="ECO:0007669"/>
    <property type="project" value="TreeGrafter"/>
</dbReference>
<evidence type="ECO:0000256" key="5">
    <source>
        <dbReference type="ARBA" id="ARBA00023002"/>
    </source>
</evidence>
<dbReference type="EMBL" id="BMZS01000005">
    <property type="protein sequence ID" value="GHD51923.1"/>
    <property type="molecule type" value="Genomic_DNA"/>
</dbReference>
<name>A0A919CQD1_9PROT</name>
<dbReference type="InterPro" id="IPR046373">
    <property type="entry name" value="Acyl-CoA_Oxase/DH_mid-dom_sf"/>
</dbReference>
<evidence type="ECO:0000259" key="7">
    <source>
        <dbReference type="Pfam" id="PF00441"/>
    </source>
</evidence>
<dbReference type="CDD" id="cd00567">
    <property type="entry name" value="ACAD"/>
    <property type="match status" value="1"/>
</dbReference>
<evidence type="ECO:0000259" key="9">
    <source>
        <dbReference type="Pfam" id="PF02771"/>
    </source>
</evidence>
<dbReference type="Gene3D" id="1.20.140.10">
    <property type="entry name" value="Butyryl-CoA Dehydrogenase, subunit A, domain 3"/>
    <property type="match status" value="1"/>
</dbReference>
<evidence type="ECO:0000256" key="1">
    <source>
        <dbReference type="ARBA" id="ARBA00001974"/>
    </source>
</evidence>
<dbReference type="InterPro" id="IPR037069">
    <property type="entry name" value="AcylCoA_DH/ox_N_sf"/>
</dbReference>
<evidence type="ECO:0000256" key="6">
    <source>
        <dbReference type="RuleBase" id="RU362125"/>
    </source>
</evidence>
<dbReference type="SUPFAM" id="SSF47203">
    <property type="entry name" value="Acyl-CoA dehydrogenase C-terminal domain-like"/>
    <property type="match status" value="1"/>
</dbReference>
<dbReference type="InterPro" id="IPR009100">
    <property type="entry name" value="AcylCoA_DH/oxidase_NM_dom_sf"/>
</dbReference>
<keyword evidence="4 6" id="KW-0274">FAD</keyword>
<evidence type="ECO:0000259" key="8">
    <source>
        <dbReference type="Pfam" id="PF02770"/>
    </source>
</evidence>
<evidence type="ECO:0000256" key="2">
    <source>
        <dbReference type="ARBA" id="ARBA00009347"/>
    </source>
</evidence>
<dbReference type="PANTHER" id="PTHR43884:SF20">
    <property type="entry name" value="ACYL-COA DEHYDROGENASE FADE28"/>
    <property type="match status" value="1"/>
</dbReference>
<comment type="cofactor">
    <cofactor evidence="1 6">
        <name>FAD</name>
        <dbReference type="ChEBI" id="CHEBI:57692"/>
    </cofactor>
</comment>
<evidence type="ECO:0000313" key="10">
    <source>
        <dbReference type="EMBL" id="GHD51923.1"/>
    </source>
</evidence>
<dbReference type="Proteomes" id="UP000630353">
    <property type="component" value="Unassembled WGS sequence"/>
</dbReference>
<reference evidence="10" key="2">
    <citation type="submission" date="2020-09" db="EMBL/GenBank/DDBJ databases">
        <authorList>
            <person name="Sun Q."/>
            <person name="Kim S."/>
        </authorList>
    </citation>
    <scope>NUCLEOTIDE SEQUENCE</scope>
    <source>
        <strain evidence="10">KCTC 42651</strain>
    </source>
</reference>
<dbReference type="Pfam" id="PF00441">
    <property type="entry name" value="Acyl-CoA_dh_1"/>
    <property type="match status" value="1"/>
</dbReference>
<evidence type="ECO:0000256" key="4">
    <source>
        <dbReference type="ARBA" id="ARBA00022827"/>
    </source>
</evidence>
<organism evidence="10 11">
    <name type="scientific">Thalassobaculum fulvum</name>
    <dbReference type="NCBI Taxonomy" id="1633335"/>
    <lineage>
        <taxon>Bacteria</taxon>
        <taxon>Pseudomonadati</taxon>
        <taxon>Pseudomonadota</taxon>
        <taxon>Alphaproteobacteria</taxon>
        <taxon>Rhodospirillales</taxon>
        <taxon>Thalassobaculaceae</taxon>
        <taxon>Thalassobaculum</taxon>
    </lineage>
</organism>
<protein>
    <submittedName>
        <fullName evidence="10">Acyl-CoA dehydrogenase</fullName>
    </submittedName>
</protein>
<dbReference type="InterPro" id="IPR009075">
    <property type="entry name" value="AcylCo_DH/oxidase_C"/>
</dbReference>
<comment type="caution">
    <text evidence="10">The sequence shown here is derived from an EMBL/GenBank/DDBJ whole genome shotgun (WGS) entry which is preliminary data.</text>
</comment>
<dbReference type="Pfam" id="PF02770">
    <property type="entry name" value="Acyl-CoA_dh_M"/>
    <property type="match status" value="1"/>
</dbReference>
<dbReference type="PANTHER" id="PTHR43884">
    <property type="entry name" value="ACYL-COA DEHYDROGENASE"/>
    <property type="match status" value="1"/>
</dbReference>
<dbReference type="InterPro" id="IPR036250">
    <property type="entry name" value="AcylCo_DH-like_C"/>
</dbReference>
<dbReference type="GO" id="GO:0050660">
    <property type="term" value="F:flavin adenine dinucleotide binding"/>
    <property type="evidence" value="ECO:0007669"/>
    <property type="project" value="InterPro"/>
</dbReference>
<feature type="domain" description="Acyl-CoA oxidase/dehydrogenase middle" evidence="8">
    <location>
        <begin position="122"/>
        <end position="213"/>
    </location>
</feature>
<keyword evidence="11" id="KW-1185">Reference proteome</keyword>
<dbReference type="InterPro" id="IPR013786">
    <property type="entry name" value="AcylCoA_DH/ox_N"/>
</dbReference>
<gene>
    <name evidence="10" type="ORF">GCM10017083_26900</name>
</gene>
<feature type="domain" description="Acyl-CoA dehydrogenase/oxidase N-terminal" evidence="9">
    <location>
        <begin position="6"/>
        <end position="118"/>
    </location>
</feature>
<dbReference type="RefSeq" id="WP_189990359.1">
    <property type="nucleotide sequence ID" value="NZ_BMZS01000005.1"/>
</dbReference>
<dbReference type="InterPro" id="IPR006091">
    <property type="entry name" value="Acyl-CoA_Oxase/DH_mid-dom"/>
</dbReference>
<accession>A0A919CQD1</accession>
<dbReference type="Gene3D" id="1.10.540.10">
    <property type="entry name" value="Acyl-CoA dehydrogenase/oxidase, N-terminal domain"/>
    <property type="match status" value="1"/>
</dbReference>
<feature type="domain" description="Acyl-CoA dehydrogenase/oxidase C-terminal" evidence="7">
    <location>
        <begin position="234"/>
        <end position="351"/>
    </location>
</feature>
<dbReference type="Gene3D" id="2.40.110.10">
    <property type="entry name" value="Butyryl-CoA Dehydrogenase, subunit A, domain 2"/>
    <property type="match status" value="1"/>
</dbReference>
<proteinExistence type="inferred from homology"/>
<evidence type="ECO:0000256" key="3">
    <source>
        <dbReference type="ARBA" id="ARBA00022630"/>
    </source>
</evidence>
<dbReference type="SUPFAM" id="SSF56645">
    <property type="entry name" value="Acyl-CoA dehydrogenase NM domain-like"/>
    <property type="match status" value="1"/>
</dbReference>
<dbReference type="Pfam" id="PF02771">
    <property type="entry name" value="Acyl-CoA_dh_N"/>
    <property type="match status" value="1"/>
</dbReference>
<keyword evidence="5 6" id="KW-0560">Oxidoreductase</keyword>
<keyword evidence="3 6" id="KW-0285">Flavoprotein</keyword>